<dbReference type="AlphaFoldDB" id="A0A7J6HTN6"/>
<name>A0A7J6HTN6_CANSA</name>
<dbReference type="EMBL" id="JAATIP010000111">
    <property type="protein sequence ID" value="KAF4371476.1"/>
    <property type="molecule type" value="Genomic_DNA"/>
</dbReference>
<evidence type="ECO:0000313" key="1">
    <source>
        <dbReference type="EMBL" id="KAF4371476.1"/>
    </source>
</evidence>
<gene>
    <name evidence="1" type="ORF">F8388_002004</name>
    <name evidence="2" type="ORF">G4B88_013736</name>
</gene>
<proteinExistence type="predicted"/>
<keyword evidence="4" id="KW-1185">Reference proteome</keyword>
<dbReference type="PANTHER" id="PTHR33710">
    <property type="entry name" value="BNAC02G09200D PROTEIN"/>
    <property type="match status" value="1"/>
</dbReference>
<dbReference type="PANTHER" id="PTHR33710:SF62">
    <property type="entry name" value="DUF4283 DOMAIN PROTEIN"/>
    <property type="match status" value="1"/>
</dbReference>
<dbReference type="InterPro" id="IPR036691">
    <property type="entry name" value="Endo/exonu/phosph_ase_sf"/>
</dbReference>
<reference evidence="3 4" key="1">
    <citation type="journal article" date="2020" name="bioRxiv">
        <title>Sequence and annotation of 42 cannabis genomes reveals extensive copy number variation in cannabinoid synthesis and pathogen resistance genes.</title>
        <authorList>
            <person name="Mckernan K.J."/>
            <person name="Helbert Y."/>
            <person name="Kane L.T."/>
            <person name="Ebling H."/>
            <person name="Zhang L."/>
            <person name="Liu B."/>
            <person name="Eaton Z."/>
            <person name="Mclaughlin S."/>
            <person name="Kingan S."/>
            <person name="Baybayan P."/>
            <person name="Concepcion G."/>
            <person name="Jordan M."/>
            <person name="Riva A."/>
            <person name="Barbazuk W."/>
            <person name="Harkins T."/>
        </authorList>
    </citation>
    <scope>NUCLEOTIDE SEQUENCE [LARGE SCALE GENOMIC DNA]</scope>
    <source>
        <strain evidence="3 4">cv. Jamaican Lion 4</strain>
        <strain evidence="2">Father</strain>
        <strain evidence="1">Mother</strain>
        <tissue evidence="2">Leaf</tissue>
    </source>
</reference>
<accession>A0A7J6HTN6</accession>
<evidence type="ECO:0000313" key="4">
    <source>
        <dbReference type="Proteomes" id="UP000583929"/>
    </source>
</evidence>
<protein>
    <submittedName>
        <fullName evidence="2">Uncharacterized protein</fullName>
    </submittedName>
</protein>
<evidence type="ECO:0000313" key="3">
    <source>
        <dbReference type="Proteomes" id="UP000525078"/>
    </source>
</evidence>
<dbReference type="Proteomes" id="UP000525078">
    <property type="component" value="Unassembled WGS sequence"/>
</dbReference>
<comment type="caution">
    <text evidence="2">The sequence shown here is derived from an EMBL/GenBank/DDBJ whole genome shotgun (WGS) entry which is preliminary data.</text>
</comment>
<sequence>MDGFRKVVEECDLEDLTKDINTFTWCNGQKANFMLEKLDKCLANLDWVNLFPNLRAFHLEWWCSDHKALVLDTEIEEEEECGDIVRDGLNSLDPCSSDWEYKELGITKRRRNWNTKKKKELHYRVKEGMKRVDDLPKSMNAVGSGENIDVTKDKWLPRLLSFKPIISPEIPIGTKVIDLRLANGDWDVEFIKTIFCGADVELILRIQQGSLETKDKLIWHFAKNGEYNIRKILVALG</sequence>
<organism evidence="2 4">
    <name type="scientific">Cannabis sativa</name>
    <name type="common">Hemp</name>
    <name type="synonym">Marijuana</name>
    <dbReference type="NCBI Taxonomy" id="3483"/>
    <lineage>
        <taxon>Eukaryota</taxon>
        <taxon>Viridiplantae</taxon>
        <taxon>Streptophyta</taxon>
        <taxon>Embryophyta</taxon>
        <taxon>Tracheophyta</taxon>
        <taxon>Spermatophyta</taxon>
        <taxon>Magnoliopsida</taxon>
        <taxon>eudicotyledons</taxon>
        <taxon>Gunneridae</taxon>
        <taxon>Pentapetalae</taxon>
        <taxon>rosids</taxon>
        <taxon>fabids</taxon>
        <taxon>Rosales</taxon>
        <taxon>Cannabaceae</taxon>
        <taxon>Cannabis</taxon>
    </lineage>
</organism>
<dbReference type="Proteomes" id="UP000583929">
    <property type="component" value="Unassembled WGS sequence"/>
</dbReference>
<dbReference type="EMBL" id="JAATIQ010000025">
    <property type="protein sequence ID" value="KAF4398647.1"/>
    <property type="molecule type" value="Genomic_DNA"/>
</dbReference>
<evidence type="ECO:0000313" key="2">
    <source>
        <dbReference type="EMBL" id="KAF4398647.1"/>
    </source>
</evidence>
<dbReference type="SUPFAM" id="SSF56219">
    <property type="entry name" value="DNase I-like"/>
    <property type="match status" value="1"/>
</dbReference>